<dbReference type="PANTHER" id="PTHR47966:SF51">
    <property type="entry name" value="BETA-SITE APP-CLEAVING ENZYME, ISOFORM A-RELATED"/>
    <property type="match status" value="1"/>
</dbReference>
<name>A0A8H4RVH6_9HELO</name>
<comment type="caution">
    <text evidence="3">The sequence shown here is derived from an EMBL/GenBank/DDBJ whole genome shotgun (WGS) entry which is preliminary data.</text>
</comment>
<reference evidence="3 4" key="1">
    <citation type="submission" date="2020-03" db="EMBL/GenBank/DDBJ databases">
        <title>Draft Genome Sequence of Cudoniella acicularis.</title>
        <authorList>
            <person name="Buettner E."/>
            <person name="Kellner H."/>
        </authorList>
    </citation>
    <scope>NUCLEOTIDE SEQUENCE [LARGE SCALE GENOMIC DNA]</scope>
    <source>
        <strain evidence="3 4">DSM 108380</strain>
    </source>
</reference>
<accession>A0A8H4RVH6</accession>
<feature type="domain" description="Peptidase A1" evidence="2">
    <location>
        <begin position="391"/>
        <end position="691"/>
    </location>
</feature>
<keyword evidence="4" id="KW-1185">Reference proteome</keyword>
<comment type="similarity">
    <text evidence="1">Belongs to the peptidase A1 family.</text>
</comment>
<evidence type="ECO:0000259" key="2">
    <source>
        <dbReference type="PROSITE" id="PS51767"/>
    </source>
</evidence>
<dbReference type="OrthoDB" id="15189at2759"/>
<dbReference type="InterPro" id="IPR001461">
    <property type="entry name" value="Aspartic_peptidase_A1"/>
</dbReference>
<dbReference type="InterPro" id="IPR021109">
    <property type="entry name" value="Peptidase_aspartic_dom_sf"/>
</dbReference>
<protein>
    <recommendedName>
        <fullName evidence="2">Peptidase A1 domain-containing protein</fullName>
    </recommendedName>
</protein>
<dbReference type="SUPFAM" id="SSF50630">
    <property type="entry name" value="Acid proteases"/>
    <property type="match status" value="1"/>
</dbReference>
<dbReference type="Pfam" id="PF00026">
    <property type="entry name" value="Asp"/>
    <property type="match status" value="1"/>
</dbReference>
<dbReference type="GO" id="GO:0004190">
    <property type="term" value="F:aspartic-type endopeptidase activity"/>
    <property type="evidence" value="ECO:0007669"/>
    <property type="project" value="InterPro"/>
</dbReference>
<dbReference type="AlphaFoldDB" id="A0A8H4RVH6"/>
<dbReference type="Pfam" id="PF12770">
    <property type="entry name" value="CHAT"/>
    <property type="match status" value="1"/>
</dbReference>
<dbReference type="InterPro" id="IPR024983">
    <property type="entry name" value="CHAT_dom"/>
</dbReference>
<dbReference type="EMBL" id="JAAMPI010000102">
    <property type="protein sequence ID" value="KAF4635739.1"/>
    <property type="molecule type" value="Genomic_DNA"/>
</dbReference>
<organism evidence="3 4">
    <name type="scientific">Cudoniella acicularis</name>
    <dbReference type="NCBI Taxonomy" id="354080"/>
    <lineage>
        <taxon>Eukaryota</taxon>
        <taxon>Fungi</taxon>
        <taxon>Dikarya</taxon>
        <taxon>Ascomycota</taxon>
        <taxon>Pezizomycotina</taxon>
        <taxon>Leotiomycetes</taxon>
        <taxon>Helotiales</taxon>
        <taxon>Tricladiaceae</taxon>
        <taxon>Cudoniella</taxon>
    </lineage>
</organism>
<dbReference type="CDD" id="cd05471">
    <property type="entry name" value="pepsin_like"/>
    <property type="match status" value="1"/>
</dbReference>
<dbReference type="InterPro" id="IPR033121">
    <property type="entry name" value="PEPTIDASE_A1"/>
</dbReference>
<gene>
    <name evidence="3" type="ORF">G7Y89_g2357</name>
</gene>
<evidence type="ECO:0000256" key="1">
    <source>
        <dbReference type="ARBA" id="ARBA00007447"/>
    </source>
</evidence>
<dbReference type="Proteomes" id="UP000566819">
    <property type="component" value="Unassembled WGS sequence"/>
</dbReference>
<dbReference type="PROSITE" id="PS51767">
    <property type="entry name" value="PEPTIDASE_A1"/>
    <property type="match status" value="1"/>
</dbReference>
<dbReference type="PANTHER" id="PTHR47966">
    <property type="entry name" value="BETA-SITE APP-CLEAVING ENZYME, ISOFORM A-RELATED"/>
    <property type="match status" value="1"/>
</dbReference>
<sequence length="691" mass="76179">MLPEFSQQELRKYASQGPIVTFVHSNICHAVILTLKGTFTIELPDFEKSKCETQHEQFQRYLNLRGTEPEDARLVLESILIWLWNAAAEPIVSLIMEKLNIAGLGARPKVLPRVWWVYSGWINTFPIHLAEGYQRALETGEPCTVMYMVISSYTPTIQALGYTRRTMNRMTSEGPPNIPSAALVSMKITPNKAPDLPNAPMEVDQVEKILGSHYKVLTMGYPRGTFQDTATRKAVVYALHTCTIAHFACHGEAAEKDPLESRLCLYDWKARPLKVGLLMRMDFKHCQLVNLSACDMAVNRDQLLREEGLHMSGAFLMAGVPNAIATWWPIIDVYSVRVSRDFYTGLKNSKGVLDIAKAAETRSKGTTVDARSPIGRRELLSARVFEDQRFWFANFSVGNASNLSLLVDTGSSDLLLNVGKYTPSTSSQDLGHEFNLSFSTSNSDGTGSESMTVHTFQDTVTLSGSNFTIPSQALGVVKNPLSPPQFPHDGLIGFSGINNSFLNSESWFSNLCINHAFKECRFGLALGINETGTQYFGGVENDVFEGELSTAPLQEQWVTWGDVVFNGTIFEKGARMLMDSGTAVIFGPIDVVQKLFDAAGMQSQANLVPLNPQVNATILTGYYPCTYAPSFGFGFPSLNNISQEISNISSPVSNTSRVFNVVAEALAQESTNGNCTSIIHGVNDLDLWLGF</sequence>
<dbReference type="InterPro" id="IPR034164">
    <property type="entry name" value="Pepsin-like_dom"/>
</dbReference>
<evidence type="ECO:0000313" key="3">
    <source>
        <dbReference type="EMBL" id="KAF4635739.1"/>
    </source>
</evidence>
<dbReference type="Gene3D" id="2.40.70.10">
    <property type="entry name" value="Acid Proteases"/>
    <property type="match status" value="2"/>
</dbReference>
<dbReference type="GO" id="GO:0006508">
    <property type="term" value="P:proteolysis"/>
    <property type="evidence" value="ECO:0007669"/>
    <property type="project" value="InterPro"/>
</dbReference>
<evidence type="ECO:0000313" key="4">
    <source>
        <dbReference type="Proteomes" id="UP000566819"/>
    </source>
</evidence>
<proteinExistence type="inferred from homology"/>